<protein>
    <submittedName>
        <fullName evidence="2">Uncharacterized protein</fullName>
    </submittedName>
</protein>
<comment type="caution">
    <text evidence="2">The sequence shown here is derived from an EMBL/GenBank/DDBJ whole genome shotgun (WGS) entry which is preliminary data.</text>
</comment>
<dbReference type="EMBL" id="JAAAHW010006819">
    <property type="protein sequence ID" value="KAF9954539.1"/>
    <property type="molecule type" value="Genomic_DNA"/>
</dbReference>
<reference evidence="2" key="1">
    <citation type="journal article" date="2020" name="Fungal Divers.">
        <title>Resolving the Mortierellaceae phylogeny through synthesis of multi-gene phylogenetics and phylogenomics.</title>
        <authorList>
            <person name="Vandepol N."/>
            <person name="Liber J."/>
            <person name="Desiro A."/>
            <person name="Na H."/>
            <person name="Kennedy M."/>
            <person name="Barry K."/>
            <person name="Grigoriev I.V."/>
            <person name="Miller A.N."/>
            <person name="O'Donnell K."/>
            <person name="Stajich J.E."/>
            <person name="Bonito G."/>
        </authorList>
    </citation>
    <scope>NUCLEOTIDE SEQUENCE</scope>
    <source>
        <strain evidence="2">MES-2147</strain>
    </source>
</reference>
<evidence type="ECO:0000256" key="1">
    <source>
        <dbReference type="SAM" id="MobiDB-lite"/>
    </source>
</evidence>
<dbReference type="Proteomes" id="UP000749646">
    <property type="component" value="Unassembled WGS sequence"/>
</dbReference>
<dbReference type="AlphaFoldDB" id="A0A9P6IZ67"/>
<keyword evidence="3" id="KW-1185">Reference proteome</keyword>
<organism evidence="2 3">
    <name type="scientific">Modicella reniformis</name>
    <dbReference type="NCBI Taxonomy" id="1440133"/>
    <lineage>
        <taxon>Eukaryota</taxon>
        <taxon>Fungi</taxon>
        <taxon>Fungi incertae sedis</taxon>
        <taxon>Mucoromycota</taxon>
        <taxon>Mortierellomycotina</taxon>
        <taxon>Mortierellomycetes</taxon>
        <taxon>Mortierellales</taxon>
        <taxon>Mortierellaceae</taxon>
        <taxon>Modicella</taxon>
    </lineage>
</organism>
<sequence>MTLQVAINLSQRREGGTNGAIAGQRQVKNNTGIYQALRDTRQQLRAKRRLLIPQENELRQLRKEQYYWNKIDRAAGSSQTSTPGRAAPAANTAPTWNRPQAEDRTLNLDISAFIQQNNVDSNNNDRAADTERD</sequence>
<name>A0A9P6IZ67_9FUNG</name>
<gene>
    <name evidence="2" type="ORF">BGZ65_003950</name>
</gene>
<accession>A0A9P6IZ67</accession>
<proteinExistence type="predicted"/>
<evidence type="ECO:0000313" key="2">
    <source>
        <dbReference type="EMBL" id="KAF9954539.1"/>
    </source>
</evidence>
<feature type="region of interest" description="Disordered" evidence="1">
    <location>
        <begin position="75"/>
        <end position="104"/>
    </location>
</feature>
<feature type="compositionally biased region" description="Low complexity" evidence="1">
    <location>
        <begin position="82"/>
        <end position="95"/>
    </location>
</feature>
<evidence type="ECO:0000313" key="3">
    <source>
        <dbReference type="Proteomes" id="UP000749646"/>
    </source>
</evidence>